<name>A0A087U951_STEMI</name>
<evidence type="ECO:0000313" key="2">
    <source>
        <dbReference type="EMBL" id="KFM73890.1"/>
    </source>
</evidence>
<evidence type="ECO:0000259" key="1">
    <source>
        <dbReference type="Pfam" id="PF20413"/>
    </source>
</evidence>
<dbReference type="PANTHER" id="PTHR31640">
    <property type="entry name" value="TRANSMEMBRANE PROTEIN KIAA1109"/>
    <property type="match status" value="1"/>
</dbReference>
<protein>
    <recommendedName>
        <fullName evidence="1">Bridge-like lipid transfer protein family member 1 N-terminal domain-containing protein</fullName>
    </recommendedName>
</protein>
<feature type="non-terminal residue" evidence="2">
    <location>
        <position position="421"/>
    </location>
</feature>
<dbReference type="OrthoDB" id="10051416at2759"/>
<evidence type="ECO:0000313" key="3">
    <source>
        <dbReference type="Proteomes" id="UP000054359"/>
    </source>
</evidence>
<feature type="domain" description="Bridge-like lipid transfer protein family member 1 N-terminal" evidence="1">
    <location>
        <begin position="1"/>
        <end position="420"/>
    </location>
</feature>
<accession>A0A087U951</accession>
<keyword evidence="3" id="KW-1185">Reference proteome</keyword>
<dbReference type="EMBL" id="KK118804">
    <property type="protein sequence ID" value="KFM73890.1"/>
    <property type="molecule type" value="Genomic_DNA"/>
</dbReference>
<dbReference type="InterPro" id="IPR033616">
    <property type="entry name" value="BLTP1"/>
</dbReference>
<gene>
    <name evidence="2" type="ORF">X975_01874</name>
</gene>
<proteinExistence type="predicted"/>
<dbReference type="GO" id="GO:0098793">
    <property type="term" value="C:presynapse"/>
    <property type="evidence" value="ECO:0007669"/>
    <property type="project" value="GOC"/>
</dbReference>
<dbReference type="OMA" id="AYINEDC"/>
<dbReference type="Proteomes" id="UP000054359">
    <property type="component" value="Unassembled WGS sequence"/>
</dbReference>
<dbReference type="Pfam" id="PF20413">
    <property type="entry name" value="BLTP1_N"/>
    <property type="match status" value="1"/>
</dbReference>
<sequence>MFRDVAYINEDCTWRAQDGWIIFRWWYPYVRKEISEDLSHSDTRLSLLLNGFELHVYNRSQLYSRLEHLFGLEPSIIPPGSEPYWQDSGGEGDTQAPAERHESVQVAKYEWRDLIPVIKAEISTGRIVFGNRLLPTTLSVNFEEAHIIYTTKPAPSRLDQFTHIAKCKAENFKVILAPSPKYTGLSDEPPRYMGEGFVVFQSNFVDLYYYQDEPGIVTAEPEMVELADGDVVQRSTAPLWGLDIKCGKGTDFSYGPWADRQREHLYKFFFPQDYQTLGVTKQSDVGEKRLCESFDIRLSTLAEATIDILFSKEKETNAVHMNVGQGSYLEITVPWRITEEGYSTRINGQLLHLEASTSLQYRSLVESETLEFDVRVKYPRVWNDHQTWNCTLTGCKATVHLIYAHKYFFHALMEDWASKSR</sequence>
<organism evidence="2 3">
    <name type="scientific">Stegodyphus mimosarum</name>
    <name type="common">African social velvet spider</name>
    <dbReference type="NCBI Taxonomy" id="407821"/>
    <lineage>
        <taxon>Eukaryota</taxon>
        <taxon>Metazoa</taxon>
        <taxon>Ecdysozoa</taxon>
        <taxon>Arthropoda</taxon>
        <taxon>Chelicerata</taxon>
        <taxon>Arachnida</taxon>
        <taxon>Araneae</taxon>
        <taxon>Araneomorphae</taxon>
        <taxon>Entelegynae</taxon>
        <taxon>Eresoidea</taxon>
        <taxon>Eresidae</taxon>
        <taxon>Stegodyphus</taxon>
    </lineage>
</organism>
<reference evidence="2 3" key="1">
    <citation type="submission" date="2013-11" db="EMBL/GenBank/DDBJ databases">
        <title>Genome sequencing of Stegodyphus mimosarum.</title>
        <authorList>
            <person name="Bechsgaard J."/>
        </authorList>
    </citation>
    <scope>NUCLEOTIDE SEQUENCE [LARGE SCALE GENOMIC DNA]</scope>
</reference>
<dbReference type="STRING" id="407821.A0A087U951"/>
<dbReference type="InterPro" id="IPR047104">
    <property type="entry name" value="BLTP1_N"/>
</dbReference>
<dbReference type="GO" id="GO:0048488">
    <property type="term" value="P:synaptic vesicle endocytosis"/>
    <property type="evidence" value="ECO:0007669"/>
    <property type="project" value="TreeGrafter"/>
</dbReference>
<dbReference type="AlphaFoldDB" id="A0A087U951"/>
<dbReference type="PANTHER" id="PTHR31640:SF1">
    <property type="entry name" value="BRIDGE-LIKE LIPID TRANSFER PROTEIN FAMILY MEMBER 1"/>
    <property type="match status" value="1"/>
</dbReference>